<keyword evidence="4" id="KW-0067">ATP-binding</keyword>
<dbReference type="Gene3D" id="3.30.420.40">
    <property type="match status" value="1"/>
</dbReference>
<dbReference type="Proteomes" id="UP000345637">
    <property type="component" value="Unassembled WGS sequence"/>
</dbReference>
<dbReference type="AlphaFoldDB" id="A0A485AV89"/>
<dbReference type="SUPFAM" id="SSF53067">
    <property type="entry name" value="Actin-like ATPase domain"/>
    <property type="match status" value="1"/>
</dbReference>
<keyword evidence="3 5" id="KW-0418">Kinase</keyword>
<gene>
    <name evidence="5" type="primary">tdcD_2</name>
    <name evidence="5" type="ORF">NCTC12998_02150</name>
</gene>
<organism evidence="5 6">
    <name type="scientific">Raoultella planticola</name>
    <name type="common">Klebsiella planticola</name>
    <dbReference type="NCBI Taxonomy" id="575"/>
    <lineage>
        <taxon>Bacteria</taxon>
        <taxon>Pseudomonadati</taxon>
        <taxon>Pseudomonadota</taxon>
        <taxon>Gammaproteobacteria</taxon>
        <taxon>Enterobacterales</taxon>
        <taxon>Enterobacteriaceae</taxon>
        <taxon>Klebsiella/Raoultella group</taxon>
        <taxon>Raoultella</taxon>
    </lineage>
</organism>
<evidence type="ECO:0000256" key="1">
    <source>
        <dbReference type="ARBA" id="ARBA00022679"/>
    </source>
</evidence>
<dbReference type="InterPro" id="IPR043129">
    <property type="entry name" value="ATPase_NBD"/>
</dbReference>
<keyword evidence="1 5" id="KW-0808">Transferase</keyword>
<keyword evidence="2" id="KW-0547">Nucleotide-binding</keyword>
<dbReference type="GO" id="GO:0005524">
    <property type="term" value="F:ATP binding"/>
    <property type="evidence" value="ECO:0007669"/>
    <property type="project" value="UniProtKB-KW"/>
</dbReference>
<dbReference type="EC" id="2.7.2.15" evidence="5"/>
<proteinExistence type="predicted"/>
<evidence type="ECO:0000256" key="2">
    <source>
        <dbReference type="ARBA" id="ARBA00022741"/>
    </source>
</evidence>
<evidence type="ECO:0000256" key="4">
    <source>
        <dbReference type="ARBA" id="ARBA00022840"/>
    </source>
</evidence>
<dbReference type="Pfam" id="PF00871">
    <property type="entry name" value="Acetate_kinase"/>
    <property type="match status" value="1"/>
</dbReference>
<evidence type="ECO:0000313" key="5">
    <source>
        <dbReference type="EMBL" id="VFS63158.1"/>
    </source>
</evidence>
<dbReference type="EMBL" id="CAADJE010000021">
    <property type="protein sequence ID" value="VFS63158.1"/>
    <property type="molecule type" value="Genomic_DNA"/>
</dbReference>
<sequence length="64" mass="7167">MNIWRYWGVTLDPDMNSLPNSHGERIISTDSARVICAVIPTNEEKMIALDAIHLGKINAQVEFA</sequence>
<evidence type="ECO:0000256" key="3">
    <source>
        <dbReference type="ARBA" id="ARBA00022777"/>
    </source>
</evidence>
<evidence type="ECO:0000313" key="6">
    <source>
        <dbReference type="Proteomes" id="UP000345637"/>
    </source>
</evidence>
<reference evidence="5 6" key="1">
    <citation type="submission" date="2019-03" db="EMBL/GenBank/DDBJ databases">
        <authorList>
            <consortium name="Pathogen Informatics"/>
        </authorList>
    </citation>
    <scope>NUCLEOTIDE SEQUENCE [LARGE SCALE GENOMIC DNA]</scope>
    <source>
        <strain evidence="5 6">NCTC12998</strain>
    </source>
</reference>
<name>A0A485AV89_RAOPL</name>
<dbReference type="InterPro" id="IPR000890">
    <property type="entry name" value="Aliphatic_acid_kin_short-chain"/>
</dbReference>
<protein>
    <submittedName>
        <fullName evidence="5">Propionate kinase</fullName>
        <ecNumber evidence="5">2.7.2.15</ecNumber>
    </submittedName>
</protein>
<dbReference type="GO" id="GO:0008980">
    <property type="term" value="F:propionate kinase activity"/>
    <property type="evidence" value="ECO:0007669"/>
    <property type="project" value="UniProtKB-EC"/>
</dbReference>
<accession>A0A485AV89</accession>